<dbReference type="Proteomes" id="UP001153269">
    <property type="component" value="Unassembled WGS sequence"/>
</dbReference>
<feature type="compositionally biased region" description="Basic and acidic residues" evidence="1">
    <location>
        <begin position="84"/>
        <end position="94"/>
    </location>
</feature>
<keyword evidence="3" id="KW-1185">Reference proteome</keyword>
<feature type="region of interest" description="Disordered" evidence="1">
    <location>
        <begin position="76"/>
        <end position="104"/>
    </location>
</feature>
<evidence type="ECO:0000256" key="1">
    <source>
        <dbReference type="SAM" id="MobiDB-lite"/>
    </source>
</evidence>
<dbReference type="EMBL" id="CADEAL010004456">
    <property type="protein sequence ID" value="CAB1459989.1"/>
    <property type="molecule type" value="Genomic_DNA"/>
</dbReference>
<sequence>MWCFSGRVLVRRGRGLEHKPFDFEDYGQVQSTRSALHLSPPHHPPSSVHGSVLPRWMHACVERESIVVSVGFSHCTSSSSTVKRSREEESREHSLPLSLRFLKK</sequence>
<dbReference type="AlphaFoldDB" id="A0A9N7ZFC4"/>
<protein>
    <submittedName>
        <fullName evidence="2">Uncharacterized protein</fullName>
    </submittedName>
</protein>
<organism evidence="2 3">
    <name type="scientific">Pleuronectes platessa</name>
    <name type="common">European plaice</name>
    <dbReference type="NCBI Taxonomy" id="8262"/>
    <lineage>
        <taxon>Eukaryota</taxon>
        <taxon>Metazoa</taxon>
        <taxon>Chordata</taxon>
        <taxon>Craniata</taxon>
        <taxon>Vertebrata</taxon>
        <taxon>Euteleostomi</taxon>
        <taxon>Actinopterygii</taxon>
        <taxon>Neopterygii</taxon>
        <taxon>Teleostei</taxon>
        <taxon>Neoteleostei</taxon>
        <taxon>Acanthomorphata</taxon>
        <taxon>Carangaria</taxon>
        <taxon>Pleuronectiformes</taxon>
        <taxon>Pleuronectoidei</taxon>
        <taxon>Pleuronectidae</taxon>
        <taxon>Pleuronectes</taxon>
    </lineage>
</organism>
<comment type="caution">
    <text evidence="2">The sequence shown here is derived from an EMBL/GenBank/DDBJ whole genome shotgun (WGS) entry which is preliminary data.</text>
</comment>
<feature type="compositionally biased region" description="Low complexity" evidence="1">
    <location>
        <begin position="95"/>
        <end position="104"/>
    </location>
</feature>
<accession>A0A9N7ZFC4</accession>
<evidence type="ECO:0000313" key="2">
    <source>
        <dbReference type="EMBL" id="CAB1459989.1"/>
    </source>
</evidence>
<gene>
    <name evidence="2" type="ORF">PLEPLA_LOCUS47826</name>
</gene>
<reference evidence="2" key="1">
    <citation type="submission" date="2020-03" db="EMBL/GenBank/DDBJ databases">
        <authorList>
            <person name="Weist P."/>
        </authorList>
    </citation>
    <scope>NUCLEOTIDE SEQUENCE</scope>
</reference>
<name>A0A9N7ZFC4_PLEPL</name>
<proteinExistence type="predicted"/>
<evidence type="ECO:0000313" key="3">
    <source>
        <dbReference type="Proteomes" id="UP001153269"/>
    </source>
</evidence>